<evidence type="ECO:0000313" key="5">
    <source>
        <dbReference type="EMBL" id="RHN57792.1"/>
    </source>
</evidence>
<evidence type="ECO:0000256" key="2">
    <source>
        <dbReference type="ARBA" id="ARBA00022723"/>
    </source>
</evidence>
<evidence type="ECO:0000256" key="1">
    <source>
        <dbReference type="ARBA" id="ARBA00001946"/>
    </source>
</evidence>
<dbReference type="EMBL" id="CM001221">
    <property type="protein sequence ID" value="AET00515.1"/>
    <property type="molecule type" value="Genomic_DNA"/>
</dbReference>
<evidence type="ECO:0000313" key="7">
    <source>
        <dbReference type="Proteomes" id="UP000002051"/>
    </source>
</evidence>
<keyword evidence="2" id="KW-0479">Metal-binding</keyword>
<dbReference type="ExpressionAtlas" id="G7K3I3">
    <property type="expression patterns" value="differential"/>
</dbReference>
<dbReference type="EnsemblPlants" id="AET00515">
    <property type="protein sequence ID" value="AET00515"/>
    <property type="gene ID" value="MTR_5g092910"/>
</dbReference>
<evidence type="ECO:0000313" key="6">
    <source>
        <dbReference type="EnsemblPlants" id="AET00515"/>
    </source>
</evidence>
<dbReference type="Proteomes" id="UP000265566">
    <property type="component" value="Chromosome 5"/>
</dbReference>
<dbReference type="OMA" id="HACGATC"/>
<dbReference type="SUPFAM" id="SSF48576">
    <property type="entry name" value="Terpenoid synthases"/>
    <property type="match status" value="1"/>
</dbReference>
<keyword evidence="3" id="KW-0460">Magnesium</keyword>
<accession>G7K3I3</accession>
<comment type="cofactor">
    <cofactor evidence="1">
        <name>Mg(2+)</name>
        <dbReference type="ChEBI" id="CHEBI:18420"/>
    </cofactor>
</comment>
<reference evidence="4 7" key="1">
    <citation type="journal article" date="2011" name="Nature">
        <title>The Medicago genome provides insight into the evolution of rhizobial symbioses.</title>
        <authorList>
            <person name="Young N.D."/>
            <person name="Debelle F."/>
            <person name="Oldroyd G.E."/>
            <person name="Geurts R."/>
            <person name="Cannon S.B."/>
            <person name="Udvardi M.K."/>
            <person name="Benedito V.A."/>
            <person name="Mayer K.F."/>
            <person name="Gouzy J."/>
            <person name="Schoof H."/>
            <person name="Van de Peer Y."/>
            <person name="Proost S."/>
            <person name="Cook D.R."/>
            <person name="Meyers B.C."/>
            <person name="Spannagl M."/>
            <person name="Cheung F."/>
            <person name="De Mita S."/>
            <person name="Krishnakumar V."/>
            <person name="Gundlach H."/>
            <person name="Zhou S."/>
            <person name="Mudge J."/>
            <person name="Bharti A.K."/>
            <person name="Murray J.D."/>
            <person name="Naoumkina M.A."/>
            <person name="Rosen B."/>
            <person name="Silverstein K.A."/>
            <person name="Tang H."/>
            <person name="Rombauts S."/>
            <person name="Zhao P.X."/>
            <person name="Zhou P."/>
            <person name="Barbe V."/>
            <person name="Bardou P."/>
            <person name="Bechner M."/>
            <person name="Bellec A."/>
            <person name="Berger A."/>
            <person name="Berges H."/>
            <person name="Bidwell S."/>
            <person name="Bisseling T."/>
            <person name="Choisne N."/>
            <person name="Couloux A."/>
            <person name="Denny R."/>
            <person name="Deshpande S."/>
            <person name="Dai X."/>
            <person name="Doyle J.J."/>
            <person name="Dudez A.M."/>
            <person name="Farmer A.D."/>
            <person name="Fouteau S."/>
            <person name="Franken C."/>
            <person name="Gibelin C."/>
            <person name="Gish J."/>
            <person name="Goldstein S."/>
            <person name="Gonzalez A.J."/>
            <person name="Green P.J."/>
            <person name="Hallab A."/>
            <person name="Hartog M."/>
            <person name="Hua A."/>
            <person name="Humphray S.J."/>
            <person name="Jeong D.H."/>
            <person name="Jing Y."/>
            <person name="Jocker A."/>
            <person name="Kenton S.M."/>
            <person name="Kim D.J."/>
            <person name="Klee K."/>
            <person name="Lai H."/>
            <person name="Lang C."/>
            <person name="Lin S."/>
            <person name="Macmil S.L."/>
            <person name="Magdelenat G."/>
            <person name="Matthews L."/>
            <person name="McCorrison J."/>
            <person name="Monaghan E.L."/>
            <person name="Mun J.H."/>
            <person name="Najar F.Z."/>
            <person name="Nicholson C."/>
            <person name="Noirot C."/>
            <person name="O'Bleness M."/>
            <person name="Paule C.R."/>
            <person name="Poulain J."/>
            <person name="Prion F."/>
            <person name="Qin B."/>
            <person name="Qu C."/>
            <person name="Retzel E.F."/>
            <person name="Riddle C."/>
            <person name="Sallet E."/>
            <person name="Samain S."/>
            <person name="Samson N."/>
            <person name="Sanders I."/>
            <person name="Saurat O."/>
            <person name="Scarpelli C."/>
            <person name="Schiex T."/>
            <person name="Segurens B."/>
            <person name="Severin A.J."/>
            <person name="Sherrier D.J."/>
            <person name="Shi R."/>
            <person name="Sims S."/>
            <person name="Singer S.R."/>
            <person name="Sinharoy S."/>
            <person name="Sterck L."/>
            <person name="Viollet A."/>
            <person name="Wang B.B."/>
            <person name="Wang K."/>
            <person name="Wang M."/>
            <person name="Wang X."/>
            <person name="Warfsmann J."/>
            <person name="Weissenbach J."/>
            <person name="White D.D."/>
            <person name="White J.D."/>
            <person name="Wiley G.B."/>
            <person name="Wincker P."/>
            <person name="Xing Y."/>
            <person name="Yang L."/>
            <person name="Yao Z."/>
            <person name="Ying F."/>
            <person name="Zhai J."/>
            <person name="Zhou L."/>
            <person name="Zuber A."/>
            <person name="Denarie J."/>
            <person name="Dixon R.A."/>
            <person name="May G.D."/>
            <person name="Schwartz D.C."/>
            <person name="Rogers J."/>
            <person name="Quetier F."/>
            <person name="Town C.D."/>
            <person name="Roe B.A."/>
        </authorList>
    </citation>
    <scope>NUCLEOTIDE SEQUENCE [LARGE SCALE GENOMIC DNA]</scope>
    <source>
        <strain evidence="4">A17</strain>
        <strain evidence="6 7">cv. Jemalong A17</strain>
    </source>
</reference>
<reference evidence="4 7" key="2">
    <citation type="journal article" date="2014" name="BMC Genomics">
        <title>An improved genome release (version Mt4.0) for the model legume Medicago truncatula.</title>
        <authorList>
            <person name="Tang H."/>
            <person name="Krishnakumar V."/>
            <person name="Bidwell S."/>
            <person name="Rosen B."/>
            <person name="Chan A."/>
            <person name="Zhou S."/>
            <person name="Gentzbittel L."/>
            <person name="Childs K.L."/>
            <person name="Yandell M."/>
            <person name="Gundlach H."/>
            <person name="Mayer K.F."/>
            <person name="Schwartz D.C."/>
            <person name="Town C.D."/>
        </authorList>
    </citation>
    <scope>GENOME REANNOTATION</scope>
    <source>
        <strain evidence="6 7">cv. Jemalong A17</strain>
    </source>
</reference>
<dbReference type="InterPro" id="IPR008949">
    <property type="entry name" value="Isoprenoid_synthase_dom_sf"/>
</dbReference>
<dbReference type="PaxDb" id="3880-AET00515"/>
<reference evidence="6" key="3">
    <citation type="submission" date="2015-04" db="UniProtKB">
        <authorList>
            <consortium name="EnsemblPlants"/>
        </authorList>
    </citation>
    <scope>IDENTIFICATION</scope>
    <source>
        <strain evidence="6">cv. Jemalong A17</strain>
    </source>
</reference>
<dbReference type="Gene3D" id="1.10.600.10">
    <property type="entry name" value="Farnesyl Diphosphate Synthase"/>
    <property type="match status" value="1"/>
</dbReference>
<dbReference type="OrthoDB" id="1923994at2759"/>
<name>G7K3I3_MEDTR</name>
<dbReference type="Proteomes" id="UP000002051">
    <property type="component" value="Chromosome 5"/>
</dbReference>
<dbReference type="EC" id="2.5.1.29" evidence="5"/>
<dbReference type="EMBL" id="PSQE01000005">
    <property type="protein sequence ID" value="RHN57792.1"/>
    <property type="molecule type" value="Genomic_DNA"/>
</dbReference>
<dbReference type="eggNOG" id="KOG0776">
    <property type="taxonomic scope" value="Eukaryota"/>
</dbReference>
<dbReference type="PANTHER" id="PTHR43281">
    <property type="entry name" value="FARNESYL DIPHOSPHATE SYNTHASE"/>
    <property type="match status" value="1"/>
</dbReference>
<dbReference type="PANTHER" id="PTHR43281:SF6">
    <property type="entry name" value="HETERODIMERIC GERANYLGERANYL PYROPHOSPHATE SYNTHASE SMALL SUBUNIT, CHLOROPLASTIC-LIKE"/>
    <property type="match status" value="1"/>
</dbReference>
<dbReference type="AlphaFoldDB" id="G7K3I3"/>
<sequence length="297" mass="32966">MVTTTSYVTNVKSTVHFSCISNQHRSHLNTKLKSTTLRMSMTQTPYWASLHADIEAHLKQTITIKEPLVVFEPMHHLIFTAPKTTVPALCLATCELVGGQRHQAISAASALLLMEAATYTHEHLPLTDRPRPMINHVYGPNMELLTGDGIVPFGFELLARSDGGENSERILKVMVEISRAVGSGGGVIDAQYGKILYSGSDGEEKCHVEEIRHVVEKYEGRLHSCGAVCGGVLGGGCEEEIERLRKFGYYVGIIQGMIKWGFKEDHKEVVEARNLAIQELKFFKDKEVDAIKTFLNI</sequence>
<dbReference type="STRING" id="3880.G7K3I3"/>
<reference evidence="5" key="4">
    <citation type="journal article" date="2018" name="Nat. Plants">
        <title>Whole-genome landscape of Medicago truncatula symbiotic genes.</title>
        <authorList>
            <person name="Pecrix Y."/>
            <person name="Gamas P."/>
            <person name="Carrere S."/>
        </authorList>
    </citation>
    <scope>NUCLEOTIDE SEQUENCE</scope>
    <source>
        <tissue evidence="5">Leaves</tissue>
    </source>
</reference>
<proteinExistence type="predicted"/>
<dbReference type="GO" id="GO:0046872">
    <property type="term" value="F:metal ion binding"/>
    <property type="evidence" value="ECO:0007669"/>
    <property type="project" value="UniProtKB-KW"/>
</dbReference>
<gene>
    <name evidence="6" type="primary">11423374</name>
    <name evidence="4" type="ordered locus">MTR_5g092910</name>
    <name evidence="5" type="ORF">MtrunA17_Chr5g0444251</name>
</gene>
<dbReference type="HOGENOM" id="CLU_014015_0_0_1"/>
<dbReference type="Gramene" id="rna33379">
    <property type="protein sequence ID" value="RHN57792.1"/>
    <property type="gene ID" value="gene33379"/>
</dbReference>
<organism evidence="4 7">
    <name type="scientific">Medicago truncatula</name>
    <name type="common">Barrel medic</name>
    <name type="synonym">Medicago tribuloides</name>
    <dbReference type="NCBI Taxonomy" id="3880"/>
    <lineage>
        <taxon>Eukaryota</taxon>
        <taxon>Viridiplantae</taxon>
        <taxon>Streptophyta</taxon>
        <taxon>Embryophyta</taxon>
        <taxon>Tracheophyta</taxon>
        <taxon>Spermatophyta</taxon>
        <taxon>Magnoliopsida</taxon>
        <taxon>eudicotyledons</taxon>
        <taxon>Gunneridae</taxon>
        <taxon>Pentapetalae</taxon>
        <taxon>rosids</taxon>
        <taxon>fabids</taxon>
        <taxon>Fabales</taxon>
        <taxon>Fabaceae</taxon>
        <taxon>Papilionoideae</taxon>
        <taxon>50 kb inversion clade</taxon>
        <taxon>NPAAA clade</taxon>
        <taxon>Hologalegina</taxon>
        <taxon>IRL clade</taxon>
        <taxon>Trifolieae</taxon>
        <taxon>Medicago</taxon>
    </lineage>
</organism>
<dbReference type="KEGG" id="mtr:11423374"/>
<keyword evidence="7" id="KW-1185">Reference proteome</keyword>
<dbReference type="GO" id="GO:0004311">
    <property type="term" value="F:geranylgeranyl diphosphate synthase activity"/>
    <property type="evidence" value="ECO:0007669"/>
    <property type="project" value="UniProtKB-EC"/>
</dbReference>
<protein>
    <submittedName>
        <fullName evidence="4">Geranylgeranyl pyrophosphate synthase</fullName>
    </submittedName>
    <submittedName>
        <fullName evidence="5">Putative geranylgeranyl diphosphate synthase</fullName>
        <ecNumber evidence="5">2.5.1.29</ecNumber>
    </submittedName>
</protein>
<dbReference type="GO" id="GO:0004659">
    <property type="term" value="F:prenyltransferase activity"/>
    <property type="evidence" value="ECO:0000318"/>
    <property type="project" value="GO_Central"/>
</dbReference>
<keyword evidence="5" id="KW-0808">Transferase</keyword>
<evidence type="ECO:0000313" key="4">
    <source>
        <dbReference type="EMBL" id="AET00515.1"/>
    </source>
</evidence>
<evidence type="ECO:0000256" key="3">
    <source>
        <dbReference type="ARBA" id="ARBA00022842"/>
    </source>
</evidence>